<dbReference type="EMBL" id="JALLKP010000001">
    <property type="protein sequence ID" value="KAK2197836.1"/>
    <property type="molecule type" value="Genomic_DNA"/>
</dbReference>
<dbReference type="Pfam" id="PF00641">
    <property type="entry name" value="Zn_ribbon_RanBP"/>
    <property type="match status" value="1"/>
</dbReference>
<keyword evidence="2 4" id="KW-0863">Zinc-finger</keyword>
<dbReference type="InterPro" id="IPR036443">
    <property type="entry name" value="Znf_RanBP2_sf"/>
</dbReference>
<keyword evidence="3" id="KW-0862">Zinc</keyword>
<evidence type="ECO:0000259" key="5">
    <source>
        <dbReference type="PROSITE" id="PS50199"/>
    </source>
</evidence>
<name>A0AAD9PN08_9APIC</name>
<dbReference type="KEGG" id="bdw:94335137"/>
<comment type="caution">
    <text evidence="6">The sequence shown here is derived from an EMBL/GenBank/DDBJ whole genome shotgun (WGS) entry which is preliminary data.</text>
</comment>
<evidence type="ECO:0000256" key="2">
    <source>
        <dbReference type="ARBA" id="ARBA00022771"/>
    </source>
</evidence>
<keyword evidence="1" id="KW-0479">Metal-binding</keyword>
<dbReference type="Proteomes" id="UP001214638">
    <property type="component" value="Unassembled WGS sequence"/>
</dbReference>
<evidence type="ECO:0000256" key="1">
    <source>
        <dbReference type="ARBA" id="ARBA00022723"/>
    </source>
</evidence>
<dbReference type="GO" id="GO:0008270">
    <property type="term" value="F:zinc ion binding"/>
    <property type="evidence" value="ECO:0007669"/>
    <property type="project" value="UniProtKB-KW"/>
</dbReference>
<accession>A0AAD9PN08</accession>
<dbReference type="PROSITE" id="PS01358">
    <property type="entry name" value="ZF_RANBP2_1"/>
    <property type="match status" value="1"/>
</dbReference>
<proteinExistence type="predicted"/>
<keyword evidence="7" id="KW-1185">Reference proteome</keyword>
<dbReference type="Gene3D" id="4.10.1060.10">
    <property type="entry name" value="Zinc finger, RanBP2-type"/>
    <property type="match status" value="2"/>
</dbReference>
<gene>
    <name evidence="6" type="ORF">BdWA1_000839</name>
</gene>
<dbReference type="SMART" id="SM00547">
    <property type="entry name" value="ZnF_RBZ"/>
    <property type="match status" value="2"/>
</dbReference>
<evidence type="ECO:0000256" key="4">
    <source>
        <dbReference type="PROSITE-ProRule" id="PRU00322"/>
    </source>
</evidence>
<evidence type="ECO:0000313" key="7">
    <source>
        <dbReference type="Proteomes" id="UP001214638"/>
    </source>
</evidence>
<protein>
    <submittedName>
        <fullName evidence="6">Bifunctional Zinc finger</fullName>
    </submittedName>
</protein>
<feature type="domain" description="RanBP2-type" evidence="5">
    <location>
        <begin position="59"/>
        <end position="88"/>
    </location>
</feature>
<evidence type="ECO:0000256" key="3">
    <source>
        <dbReference type="ARBA" id="ARBA00022833"/>
    </source>
</evidence>
<dbReference type="PROSITE" id="PS50199">
    <property type="entry name" value="ZF_RANBP2_2"/>
    <property type="match status" value="1"/>
</dbReference>
<dbReference type="InterPro" id="IPR001876">
    <property type="entry name" value="Znf_RanBP2"/>
</dbReference>
<dbReference type="RefSeq" id="XP_067804678.1">
    <property type="nucleotide sequence ID" value="XM_067945887.1"/>
</dbReference>
<reference evidence="6" key="1">
    <citation type="journal article" date="2023" name="Nat. Microbiol.">
        <title>Babesia duncani multi-omics identifies virulence factors and drug targets.</title>
        <authorList>
            <person name="Singh P."/>
            <person name="Lonardi S."/>
            <person name="Liang Q."/>
            <person name="Vydyam P."/>
            <person name="Khabirova E."/>
            <person name="Fang T."/>
            <person name="Gihaz S."/>
            <person name="Thekkiniath J."/>
            <person name="Munshi M."/>
            <person name="Abel S."/>
            <person name="Ciampossin L."/>
            <person name="Batugedara G."/>
            <person name="Gupta M."/>
            <person name="Lu X.M."/>
            <person name="Lenz T."/>
            <person name="Chakravarty S."/>
            <person name="Cornillot E."/>
            <person name="Hu Y."/>
            <person name="Ma W."/>
            <person name="Gonzalez L.M."/>
            <person name="Sanchez S."/>
            <person name="Estrada K."/>
            <person name="Sanchez-Flores A."/>
            <person name="Montero E."/>
            <person name="Harb O.S."/>
            <person name="Le Roch K.G."/>
            <person name="Mamoun C.B."/>
        </authorList>
    </citation>
    <scope>NUCLEOTIDE SEQUENCE</scope>
    <source>
        <strain evidence="6">WA1</strain>
    </source>
</reference>
<organism evidence="6 7">
    <name type="scientific">Babesia duncani</name>
    <dbReference type="NCBI Taxonomy" id="323732"/>
    <lineage>
        <taxon>Eukaryota</taxon>
        <taxon>Sar</taxon>
        <taxon>Alveolata</taxon>
        <taxon>Apicomplexa</taxon>
        <taxon>Aconoidasida</taxon>
        <taxon>Piroplasmida</taxon>
        <taxon>Babesiidae</taxon>
        <taxon>Babesia</taxon>
    </lineage>
</organism>
<dbReference type="AlphaFoldDB" id="A0AAD9PN08"/>
<dbReference type="SUPFAM" id="SSF90209">
    <property type="entry name" value="Ran binding protein zinc finger-like"/>
    <property type="match status" value="1"/>
</dbReference>
<evidence type="ECO:0000313" key="6">
    <source>
        <dbReference type="EMBL" id="KAK2197836.1"/>
    </source>
</evidence>
<sequence>MEFREGDWYCANTTFVNFCNFLSFRCGYLNFSKRSECNRCGEKNDSAHCIKIDKCKGDKSSDWTCQGCGNLNWARRRSCNICKAPNSKLDSTLK</sequence>
<dbReference type="GeneID" id="94335137"/>